<name>A0ABV7M9C0_9PROT</name>
<dbReference type="Pfam" id="PF00459">
    <property type="entry name" value="Inositol_P"/>
    <property type="match status" value="1"/>
</dbReference>
<gene>
    <name evidence="2" type="ORF">ACFONP_01165</name>
</gene>
<dbReference type="SUPFAM" id="SSF56655">
    <property type="entry name" value="Carbohydrate phosphatase"/>
    <property type="match status" value="1"/>
</dbReference>
<proteinExistence type="inferred from homology"/>
<dbReference type="PANTHER" id="PTHR20854:SF4">
    <property type="entry name" value="INOSITOL-1-MONOPHOSPHATASE-RELATED"/>
    <property type="match status" value="1"/>
</dbReference>
<comment type="caution">
    <text evidence="2">The sequence shown here is derived from an EMBL/GenBank/DDBJ whole genome shotgun (WGS) entry which is preliminary data.</text>
</comment>
<organism evidence="2 3">
    <name type="scientific">Parvularcula lutaonensis</name>
    <dbReference type="NCBI Taxonomy" id="491923"/>
    <lineage>
        <taxon>Bacteria</taxon>
        <taxon>Pseudomonadati</taxon>
        <taxon>Pseudomonadota</taxon>
        <taxon>Alphaproteobacteria</taxon>
        <taxon>Parvularculales</taxon>
        <taxon>Parvularculaceae</taxon>
        <taxon>Parvularcula</taxon>
    </lineage>
</organism>
<comment type="similarity">
    <text evidence="1">Belongs to the inositol monophosphatase superfamily.</text>
</comment>
<reference evidence="3" key="1">
    <citation type="journal article" date="2019" name="Int. J. Syst. Evol. Microbiol.">
        <title>The Global Catalogue of Microorganisms (GCM) 10K type strain sequencing project: providing services to taxonomists for standard genome sequencing and annotation.</title>
        <authorList>
            <consortium name="The Broad Institute Genomics Platform"/>
            <consortium name="The Broad Institute Genome Sequencing Center for Infectious Disease"/>
            <person name="Wu L."/>
            <person name="Ma J."/>
        </authorList>
    </citation>
    <scope>NUCLEOTIDE SEQUENCE [LARGE SCALE GENOMIC DNA]</scope>
    <source>
        <strain evidence="3">KCTC 22245</strain>
    </source>
</reference>
<evidence type="ECO:0000256" key="1">
    <source>
        <dbReference type="ARBA" id="ARBA00009759"/>
    </source>
</evidence>
<keyword evidence="3" id="KW-1185">Reference proteome</keyword>
<dbReference type="InterPro" id="IPR000760">
    <property type="entry name" value="Inositol_monophosphatase-like"/>
</dbReference>
<dbReference type="EMBL" id="JBHRVA010000002">
    <property type="protein sequence ID" value="MFC3301339.1"/>
    <property type="molecule type" value="Genomic_DNA"/>
</dbReference>
<evidence type="ECO:0000313" key="3">
    <source>
        <dbReference type="Proteomes" id="UP001595607"/>
    </source>
</evidence>
<accession>A0ABV7M9C0</accession>
<dbReference type="RefSeq" id="WP_189572160.1">
    <property type="nucleotide sequence ID" value="NZ_BMXU01000001.1"/>
</dbReference>
<dbReference type="PRINTS" id="PR00377">
    <property type="entry name" value="IMPHPHTASES"/>
</dbReference>
<protein>
    <submittedName>
        <fullName evidence="2">Inositol monophosphatase family protein</fullName>
    </submittedName>
</protein>
<dbReference type="Proteomes" id="UP001595607">
    <property type="component" value="Unassembled WGS sequence"/>
</dbReference>
<dbReference type="PANTHER" id="PTHR20854">
    <property type="entry name" value="INOSITOL MONOPHOSPHATASE"/>
    <property type="match status" value="1"/>
</dbReference>
<evidence type="ECO:0000313" key="2">
    <source>
        <dbReference type="EMBL" id="MFC3301339.1"/>
    </source>
</evidence>
<sequence length="271" mass="29322">MSDPKLDEVEALLRDVADRVILPRFRSLSDGDIEEKNGPGDLVTIADREAEELLTPAFKKLAPGSTVVGEEAVSQGKISIDALHSEGDLWLVDPVDGTWNFVQGSERFGVMCAFIRNREVVKSWILFPVDGRCMVAEKGAGATFGGERLGLHPAKPWAEARGDFSPVYVDEPYRSAFAQAVEESAGARAGHCSAYAYGDLARGLIDYVVQYKMTPWDHAPGQLLVEEAGGRFGFLPGGEPYTPVGRGDRPMLGTASAEAWQGYADRLMAAT</sequence>
<dbReference type="Gene3D" id="3.30.540.10">
    <property type="entry name" value="Fructose-1,6-Bisphosphatase, subunit A, domain 1"/>
    <property type="match status" value="1"/>
</dbReference>
<dbReference type="Gene3D" id="3.40.190.80">
    <property type="match status" value="1"/>
</dbReference>